<feature type="transmembrane region" description="Helical" evidence="8">
    <location>
        <begin position="351"/>
        <end position="371"/>
    </location>
</feature>
<dbReference type="Pfam" id="PF09594">
    <property type="entry name" value="GT87"/>
    <property type="match status" value="1"/>
</dbReference>
<dbReference type="RefSeq" id="WP_272721086.1">
    <property type="nucleotide sequence ID" value="NZ_JAQPYS010000086.1"/>
</dbReference>
<evidence type="ECO:0000256" key="3">
    <source>
        <dbReference type="ARBA" id="ARBA00022679"/>
    </source>
</evidence>
<feature type="transmembrane region" description="Helical" evidence="8">
    <location>
        <begin position="178"/>
        <end position="200"/>
    </location>
</feature>
<comment type="similarity">
    <text evidence="7">Belongs to the glycosyltransferase 87 family.</text>
</comment>
<dbReference type="Proteomes" id="UP001215398">
    <property type="component" value="Unassembled WGS sequence"/>
</dbReference>
<feature type="transmembrane region" description="Helical" evidence="8">
    <location>
        <begin position="252"/>
        <end position="273"/>
    </location>
</feature>
<keyword evidence="4 8" id="KW-0812">Transmembrane</keyword>
<feature type="transmembrane region" description="Helical" evidence="8">
    <location>
        <begin position="212"/>
        <end position="232"/>
    </location>
</feature>
<feature type="transmembrane region" description="Helical" evidence="8">
    <location>
        <begin position="285"/>
        <end position="302"/>
    </location>
</feature>
<comment type="subcellular location">
    <subcellularLocation>
        <location evidence="1">Cell membrane</location>
        <topology evidence="1">Multi-pass membrane protein</topology>
    </subcellularLocation>
</comment>
<dbReference type="EMBL" id="JAQPYS010000086">
    <property type="protein sequence ID" value="MDC7138049.1"/>
    <property type="molecule type" value="Genomic_DNA"/>
</dbReference>
<feature type="transmembrane region" description="Helical" evidence="8">
    <location>
        <begin position="136"/>
        <end position="152"/>
    </location>
</feature>
<protein>
    <submittedName>
        <fullName evidence="9">Glycosyltransferase family 87 protein</fullName>
    </submittedName>
</protein>
<accession>A0ABT5HBV8</accession>
<keyword evidence="2" id="KW-1003">Cell membrane</keyword>
<sequence length="411" mass="48479">MINIDKVRLVVTIIGIGMFLSLLYYFILNNYWGVEYPHNTFLFLSEDNFMDFYNVNYFVDDFSPYSSNKNISYPPFALLIAYPFSLFFQYTKYGSPVARENFFAVSSYLILFFFFSWFLLKEIYQTIKSDDKWKDSIYTFILFFTYPVFFLFDRGNYLMLTFVFLYLFVYYCYTCPKLSLVCLSAAIAMKIYPVFFLLLFLVDKRWKDIGKVIFWTGCFSIIPLFLFRGSFFDNLVNFLTHLFSFSGGYDTEIANMAWNLSLLGIIKIPIMLFNQGEVPYSVEMPYLLLGILLVSIVIYLLIKETRLSRKITYLLALQLLIMPLSIDYALVFLYIPLLLLLGTAKLEHEDYLTMVIIALLFIPKTFVVLFYEEIAVVTIQNIVNPILLLLLIFLPFYRQMKGKLCKRRKKV</sequence>
<evidence type="ECO:0000313" key="9">
    <source>
        <dbReference type="EMBL" id="MDC7138049.1"/>
    </source>
</evidence>
<keyword evidence="3" id="KW-0808">Transferase</keyword>
<evidence type="ECO:0000256" key="2">
    <source>
        <dbReference type="ARBA" id="ARBA00022475"/>
    </source>
</evidence>
<evidence type="ECO:0000256" key="8">
    <source>
        <dbReference type="SAM" id="Phobius"/>
    </source>
</evidence>
<feature type="transmembrane region" description="Helical" evidence="8">
    <location>
        <begin position="314"/>
        <end position="339"/>
    </location>
</feature>
<comment type="caution">
    <text evidence="9">The sequence shown here is derived from an EMBL/GenBank/DDBJ whole genome shotgun (WGS) entry which is preliminary data.</text>
</comment>
<gene>
    <name evidence="9" type="ORF">PQG98_17125</name>
</gene>
<dbReference type="InterPro" id="IPR018584">
    <property type="entry name" value="GT87"/>
</dbReference>
<proteinExistence type="inferred from homology"/>
<organism evidence="9 10">
    <name type="scientific">Bacteroides zhangwenhongii</name>
    <dbReference type="NCBI Taxonomy" id="2650157"/>
    <lineage>
        <taxon>Bacteria</taxon>
        <taxon>Pseudomonadati</taxon>
        <taxon>Bacteroidota</taxon>
        <taxon>Bacteroidia</taxon>
        <taxon>Bacteroidales</taxon>
        <taxon>Bacteroidaceae</taxon>
        <taxon>Bacteroides</taxon>
    </lineage>
</organism>
<evidence type="ECO:0000256" key="6">
    <source>
        <dbReference type="ARBA" id="ARBA00023136"/>
    </source>
</evidence>
<feature type="transmembrane region" description="Helical" evidence="8">
    <location>
        <begin position="157"/>
        <end position="172"/>
    </location>
</feature>
<keyword evidence="10" id="KW-1185">Reference proteome</keyword>
<feature type="transmembrane region" description="Helical" evidence="8">
    <location>
        <begin position="71"/>
        <end position="90"/>
    </location>
</feature>
<keyword evidence="5 8" id="KW-1133">Transmembrane helix</keyword>
<evidence type="ECO:0000256" key="4">
    <source>
        <dbReference type="ARBA" id="ARBA00022692"/>
    </source>
</evidence>
<feature type="transmembrane region" description="Helical" evidence="8">
    <location>
        <begin position="102"/>
        <end position="120"/>
    </location>
</feature>
<feature type="transmembrane region" description="Helical" evidence="8">
    <location>
        <begin position="377"/>
        <end position="397"/>
    </location>
</feature>
<evidence type="ECO:0000313" key="10">
    <source>
        <dbReference type="Proteomes" id="UP001215398"/>
    </source>
</evidence>
<feature type="transmembrane region" description="Helical" evidence="8">
    <location>
        <begin position="7"/>
        <end position="27"/>
    </location>
</feature>
<keyword evidence="6 8" id="KW-0472">Membrane</keyword>
<reference evidence="9 10" key="1">
    <citation type="submission" date="2023-01" db="EMBL/GenBank/DDBJ databases">
        <title>Exploring GABA producing Bacteroides strains toward improving mental health.</title>
        <authorList>
            <person name="Yousuf B."/>
            <person name="Bouhlel N.E."/>
            <person name="Mottawea W."/>
            <person name="Hammami R."/>
        </authorList>
    </citation>
    <scope>NUCLEOTIDE SEQUENCE [LARGE SCALE GENOMIC DNA]</scope>
    <source>
        <strain evidence="9 10">UO.H1054</strain>
    </source>
</reference>
<evidence type="ECO:0000256" key="5">
    <source>
        <dbReference type="ARBA" id="ARBA00022989"/>
    </source>
</evidence>
<evidence type="ECO:0000256" key="1">
    <source>
        <dbReference type="ARBA" id="ARBA00004651"/>
    </source>
</evidence>
<name>A0ABT5HBV8_9BACE</name>
<evidence type="ECO:0000256" key="7">
    <source>
        <dbReference type="ARBA" id="ARBA00024033"/>
    </source>
</evidence>